<comment type="similarity">
    <text evidence="9">Belongs to the methyltransferase superfamily. METTL18 family.</text>
</comment>
<keyword evidence="5" id="KW-0489">Methyltransferase</keyword>
<evidence type="ECO:0000256" key="7">
    <source>
        <dbReference type="ARBA" id="ARBA00022691"/>
    </source>
</evidence>
<dbReference type="PANTHER" id="PTHR14614:SF39">
    <property type="entry name" value="HISTIDINE PROTEIN METHYLTRANSFERASE 1 HOMOLOG"/>
    <property type="match status" value="1"/>
</dbReference>
<dbReference type="EMBL" id="HBEW01003650">
    <property type="protein sequence ID" value="CAD8580890.1"/>
    <property type="molecule type" value="Transcribed_RNA"/>
</dbReference>
<keyword evidence="7" id="KW-0949">S-adenosyl-L-methionine</keyword>
<dbReference type="AlphaFoldDB" id="A0A7S0KGT4"/>
<dbReference type="GO" id="GO:0018064">
    <property type="term" value="F:protein-L-histidine N-tele-methyltransferase activity"/>
    <property type="evidence" value="ECO:0007669"/>
    <property type="project" value="UniProtKB-EC"/>
</dbReference>
<dbReference type="InterPro" id="IPR029063">
    <property type="entry name" value="SAM-dependent_MTases_sf"/>
</dbReference>
<name>A0A7S0KGT4_9CHLO</name>
<keyword evidence="8" id="KW-0539">Nucleus</keyword>
<proteinExistence type="inferred from homology"/>
<sequence length="300" mass="32466">MFNGESTSFRFGFGGDASAATVSTPPPVTREARPDVLAAKEIDASAVVITDDTWSGAYYDVEGVEVVRGEYGFTAATLEGCPEESDLVSKVYEGGLKVWECADDLASYIARERLSNVRMGDDIHVCELGAGHGIPGLVAMRVLGGRCRAFTTCDYNEDVVCEVTVPNTQATIELMQECGEIPPTDVKFLTGDWGGYAQFVREKSVDVMLSSDSLYDVDAYEGLCSFIAHALRDDGACYVAAKSYYFGVGGGTHAFSNYCERFSLRAKNVTTFSDGQSNVREILVVQRVDVNELAASYARP</sequence>
<evidence type="ECO:0000256" key="3">
    <source>
        <dbReference type="ARBA" id="ARBA00012533"/>
    </source>
</evidence>
<gene>
    <name evidence="10" type="ORF">OMED0929_LOCUS3038</name>
</gene>
<evidence type="ECO:0000256" key="9">
    <source>
        <dbReference type="ARBA" id="ARBA00038126"/>
    </source>
</evidence>
<dbReference type="PANTHER" id="PTHR14614">
    <property type="entry name" value="HEPATOCELLULAR CARCINOMA-ASSOCIATED ANTIGEN"/>
    <property type="match status" value="1"/>
</dbReference>
<organism evidence="10">
    <name type="scientific">Ostreococcus mediterraneus</name>
    <dbReference type="NCBI Taxonomy" id="1486918"/>
    <lineage>
        <taxon>Eukaryota</taxon>
        <taxon>Viridiplantae</taxon>
        <taxon>Chlorophyta</taxon>
        <taxon>Mamiellophyceae</taxon>
        <taxon>Mamiellales</taxon>
        <taxon>Bathycoccaceae</taxon>
        <taxon>Ostreococcus</taxon>
    </lineage>
</organism>
<dbReference type="InterPro" id="IPR019410">
    <property type="entry name" value="Methyltransf_16"/>
</dbReference>
<keyword evidence="6" id="KW-0808">Transferase</keyword>
<evidence type="ECO:0000256" key="8">
    <source>
        <dbReference type="ARBA" id="ARBA00023242"/>
    </source>
</evidence>
<evidence type="ECO:0000256" key="2">
    <source>
        <dbReference type="ARBA" id="ARBA00004496"/>
    </source>
</evidence>
<accession>A0A7S0KGT4</accession>
<dbReference type="GO" id="GO:0005634">
    <property type="term" value="C:nucleus"/>
    <property type="evidence" value="ECO:0007669"/>
    <property type="project" value="UniProtKB-SubCell"/>
</dbReference>
<comment type="subcellular location">
    <subcellularLocation>
        <location evidence="2">Cytoplasm</location>
    </subcellularLocation>
    <subcellularLocation>
        <location evidence="1">Nucleus</location>
    </subcellularLocation>
</comment>
<dbReference type="Pfam" id="PF10294">
    <property type="entry name" value="Methyltransf_16"/>
    <property type="match status" value="1"/>
</dbReference>
<dbReference type="EC" id="2.1.1.85" evidence="3"/>
<evidence type="ECO:0000256" key="1">
    <source>
        <dbReference type="ARBA" id="ARBA00004123"/>
    </source>
</evidence>
<dbReference type="Gene3D" id="3.40.50.150">
    <property type="entry name" value="Vaccinia Virus protein VP39"/>
    <property type="match status" value="1"/>
</dbReference>
<dbReference type="GO" id="GO:0005737">
    <property type="term" value="C:cytoplasm"/>
    <property type="evidence" value="ECO:0007669"/>
    <property type="project" value="UniProtKB-SubCell"/>
</dbReference>
<evidence type="ECO:0000256" key="5">
    <source>
        <dbReference type="ARBA" id="ARBA00022603"/>
    </source>
</evidence>
<protein>
    <recommendedName>
        <fullName evidence="3">protein-histidine N-methyltransferase</fullName>
        <ecNumber evidence="3">2.1.1.85</ecNumber>
    </recommendedName>
</protein>
<reference evidence="10" key="1">
    <citation type="submission" date="2021-01" db="EMBL/GenBank/DDBJ databases">
        <authorList>
            <person name="Corre E."/>
            <person name="Pelletier E."/>
            <person name="Niang G."/>
            <person name="Scheremetjew M."/>
            <person name="Finn R."/>
            <person name="Kale V."/>
            <person name="Holt S."/>
            <person name="Cochrane G."/>
            <person name="Meng A."/>
            <person name="Brown T."/>
            <person name="Cohen L."/>
        </authorList>
    </citation>
    <scope>NUCLEOTIDE SEQUENCE</scope>
    <source>
        <strain evidence="10">Clade-D-RCC2572</strain>
    </source>
</reference>
<evidence type="ECO:0000256" key="4">
    <source>
        <dbReference type="ARBA" id="ARBA00022490"/>
    </source>
</evidence>
<evidence type="ECO:0000256" key="6">
    <source>
        <dbReference type="ARBA" id="ARBA00022679"/>
    </source>
</evidence>
<dbReference type="SUPFAM" id="SSF53335">
    <property type="entry name" value="S-adenosyl-L-methionine-dependent methyltransferases"/>
    <property type="match status" value="1"/>
</dbReference>
<dbReference type="GO" id="GO:0032259">
    <property type="term" value="P:methylation"/>
    <property type="evidence" value="ECO:0007669"/>
    <property type="project" value="UniProtKB-KW"/>
</dbReference>
<keyword evidence="4" id="KW-0963">Cytoplasm</keyword>
<evidence type="ECO:0000313" key="10">
    <source>
        <dbReference type="EMBL" id="CAD8580890.1"/>
    </source>
</evidence>